<feature type="transmembrane region" description="Helical" evidence="2">
    <location>
        <begin position="6"/>
        <end position="28"/>
    </location>
</feature>
<reference evidence="3 4" key="1">
    <citation type="submission" date="2018-04" db="EMBL/GenBank/DDBJ databases">
        <title>Brenneria corticis sp.nov.</title>
        <authorList>
            <person name="Li Y."/>
        </authorList>
    </citation>
    <scope>NUCLEOTIDE SEQUENCE [LARGE SCALE GENOMIC DNA]</scope>
    <source>
        <strain evidence="3 4">LMG 27715</strain>
    </source>
</reference>
<name>A0A2U1TTX4_9GAMM</name>
<feature type="region of interest" description="Disordered" evidence="1">
    <location>
        <begin position="66"/>
        <end position="126"/>
    </location>
</feature>
<comment type="caution">
    <text evidence="3">The sequence shown here is derived from an EMBL/GenBank/DDBJ whole genome shotgun (WGS) entry which is preliminary data.</text>
</comment>
<feature type="transmembrane region" description="Helical" evidence="2">
    <location>
        <begin position="153"/>
        <end position="173"/>
    </location>
</feature>
<dbReference type="PANTHER" id="PTHR38434:SF1">
    <property type="entry name" value="BLL2549 PROTEIN"/>
    <property type="match status" value="1"/>
</dbReference>
<feature type="transmembrane region" description="Helical" evidence="2">
    <location>
        <begin position="310"/>
        <end position="327"/>
    </location>
</feature>
<feature type="transmembrane region" description="Helical" evidence="2">
    <location>
        <begin position="777"/>
        <end position="796"/>
    </location>
</feature>
<feature type="transmembrane region" description="Helical" evidence="2">
    <location>
        <begin position="908"/>
        <end position="927"/>
    </location>
</feature>
<protein>
    <submittedName>
        <fullName evidence="3">DUF2339 domain-containing protein</fullName>
    </submittedName>
</protein>
<feature type="transmembrane region" description="Helical" evidence="2">
    <location>
        <begin position="207"/>
        <end position="228"/>
    </location>
</feature>
<feature type="transmembrane region" description="Helical" evidence="2">
    <location>
        <begin position="446"/>
        <end position="461"/>
    </location>
</feature>
<dbReference type="InterPro" id="IPR014600">
    <property type="entry name" value="UCP035905_mem"/>
</dbReference>
<feature type="transmembrane region" description="Helical" evidence="2">
    <location>
        <begin position="851"/>
        <end position="871"/>
    </location>
</feature>
<dbReference type="PIRSF" id="PIRSF035905">
    <property type="entry name" value="UCP035905_mp"/>
    <property type="match status" value="1"/>
</dbReference>
<keyword evidence="4" id="KW-1185">Reference proteome</keyword>
<proteinExistence type="predicted"/>
<dbReference type="AlphaFoldDB" id="A0A2U1TTX4"/>
<evidence type="ECO:0000256" key="2">
    <source>
        <dbReference type="SAM" id="Phobius"/>
    </source>
</evidence>
<feature type="transmembrane region" description="Helical" evidence="2">
    <location>
        <begin position="878"/>
        <end position="896"/>
    </location>
</feature>
<organism evidence="3 4">
    <name type="scientific">Brenneria roseae subsp. americana</name>
    <dbReference type="NCBI Taxonomy" id="1508507"/>
    <lineage>
        <taxon>Bacteria</taxon>
        <taxon>Pseudomonadati</taxon>
        <taxon>Pseudomonadota</taxon>
        <taxon>Gammaproteobacteria</taxon>
        <taxon>Enterobacterales</taxon>
        <taxon>Pectobacteriaceae</taxon>
        <taxon>Brenneria</taxon>
    </lineage>
</organism>
<evidence type="ECO:0000313" key="3">
    <source>
        <dbReference type="EMBL" id="PWC12857.1"/>
    </source>
</evidence>
<feature type="transmembrane region" description="Helical" evidence="2">
    <location>
        <begin position="817"/>
        <end position="839"/>
    </location>
</feature>
<feature type="transmembrane region" description="Helical" evidence="2">
    <location>
        <begin position="576"/>
        <end position="593"/>
    </location>
</feature>
<evidence type="ECO:0000313" key="4">
    <source>
        <dbReference type="Proteomes" id="UP000245138"/>
    </source>
</evidence>
<feature type="transmembrane region" description="Helical" evidence="2">
    <location>
        <begin position="179"/>
        <end position="200"/>
    </location>
</feature>
<gene>
    <name evidence="3" type="ORF">B4923_10070</name>
</gene>
<keyword evidence="2" id="KW-0812">Transmembrane</keyword>
<keyword evidence="2" id="KW-1133">Transmembrane helix</keyword>
<accession>A0A2U1TTX4</accession>
<feature type="transmembrane region" description="Helical" evidence="2">
    <location>
        <begin position="531"/>
        <end position="551"/>
    </location>
</feature>
<evidence type="ECO:0000256" key="1">
    <source>
        <dbReference type="SAM" id="MobiDB-lite"/>
    </source>
</evidence>
<dbReference type="RefSeq" id="WP_109054211.1">
    <property type="nucleotide sequence ID" value="NZ_QDKJ01000006.1"/>
</dbReference>
<feature type="transmembrane region" description="Helical" evidence="2">
    <location>
        <begin position="737"/>
        <end position="757"/>
    </location>
</feature>
<feature type="transmembrane region" description="Helical" evidence="2">
    <location>
        <begin position="605"/>
        <end position="622"/>
    </location>
</feature>
<dbReference type="Proteomes" id="UP000245138">
    <property type="component" value="Unassembled WGS sequence"/>
</dbReference>
<feature type="transmembrane region" description="Helical" evidence="2">
    <location>
        <begin position="420"/>
        <end position="440"/>
    </location>
</feature>
<feature type="transmembrane region" description="Helical" evidence="2">
    <location>
        <begin position="234"/>
        <end position="255"/>
    </location>
</feature>
<feature type="transmembrane region" description="Helical" evidence="2">
    <location>
        <begin position="262"/>
        <end position="279"/>
    </location>
</feature>
<keyword evidence="2" id="KW-0472">Membrane</keyword>
<dbReference type="PANTHER" id="PTHR38434">
    <property type="entry name" value="BLL2549 PROTEIN"/>
    <property type="match status" value="1"/>
</dbReference>
<dbReference type="EMBL" id="QDKJ01000006">
    <property type="protein sequence ID" value="PWC12857.1"/>
    <property type="molecule type" value="Genomic_DNA"/>
</dbReference>
<feature type="transmembrane region" description="Helical" evidence="2">
    <location>
        <begin position="496"/>
        <end position="519"/>
    </location>
</feature>
<dbReference type="InterPro" id="IPR019286">
    <property type="entry name" value="DUF2339_TM"/>
</dbReference>
<feature type="transmembrane region" description="Helical" evidence="2">
    <location>
        <begin position="285"/>
        <end position="303"/>
    </location>
</feature>
<sequence length="935" mass="103738">MDDTTLLIGIVLVLAYLIVMPVAVAIVFKRSARLQQWNVQLEQTVAQLQASLARLTAQVNRLNPTVTPTLPASSVRAPASADTVDTQVEPDVSGENNDNPNKVTVSQRSDQLTTVDPSPHQDTAPRDGEMISVEKHSGILSSLAGWLLQGNPLAKIGILLLFFGLAYLMRYTIERDMLSIQWRLGVAALISGGLLAFGWRLRHKQRLYALILQGGAVGALYITIFGAFRLYLLLPYLLAFTLLLLVCAASVGLAVIQRSLSLAMLASIGGYLAPILLSQGGGNHVVLFSYYLLLSLGILAISARQSWRELNLLGLIFTFGVAAIWGAKYYQQDFYLSSQLFLIANILLFGVGALLFSLRHQSVGKQVVDGVLLFAPPLIGFGMQYLITGHWEYGPAGSALAYGLGYLVLGWLTRKRLPRLGLFAFALGGCFLTLAVPLSLTGQSTALIWMLEGLCILWAGLHQNQRRMGRSGSAVLLLGAASVAYAAITGELQSASFFFTFFTFGILAVASLCASLCWSRYRQVDGHRNRFSRGFFILGLMAWLIWLVYIVERAMTAYTDAFWHGSEFMPPWRTQALLQSPLFLLLFAVSGLLWNETGRRLKWPVLRHSAWLLWGFMLLAVLQQLVFADYRQFSLLNGGEQIAVWACWLGSFTVAYRLLYRETGDIPRLAERVFHLVLFWMVIGWLFLMADQYWYSRIPADVEEGAPILTVILLSAIILALVLPARHRLWPLTRWATLYNQTGLVPLVATLFTLLANANLLDGQIQWGSLTWPYVPFLNPLEISLFLGVTALALWYRRAISASAQSSAWKSRCRLALWGLIIWLLNGLLLRALAWYAQIPWSVDWLWDSRLVQTTFALLWTLAALVCMVWSTRRQQRGGWIMGALLLALTIIKLFLVDSAGGGGLARAIAFIGVAILILIVGYFAPLPPKKAMSQ</sequence>
<dbReference type="Pfam" id="PF10101">
    <property type="entry name" value="DUF2339"/>
    <property type="match status" value="2"/>
</dbReference>
<feature type="transmembrane region" description="Helical" evidence="2">
    <location>
        <begin position="473"/>
        <end position="490"/>
    </location>
</feature>
<feature type="transmembrane region" description="Helical" evidence="2">
    <location>
        <begin position="672"/>
        <end position="694"/>
    </location>
</feature>
<dbReference type="OrthoDB" id="207428at2"/>
<feature type="transmembrane region" description="Helical" evidence="2">
    <location>
        <begin position="393"/>
        <end position="413"/>
    </location>
</feature>
<feature type="transmembrane region" description="Helical" evidence="2">
    <location>
        <begin position="370"/>
        <end position="387"/>
    </location>
</feature>
<feature type="transmembrane region" description="Helical" evidence="2">
    <location>
        <begin position="706"/>
        <end position="725"/>
    </location>
</feature>
<feature type="transmembrane region" description="Helical" evidence="2">
    <location>
        <begin position="642"/>
        <end position="660"/>
    </location>
</feature>
<feature type="compositionally biased region" description="Polar residues" evidence="1">
    <location>
        <begin position="94"/>
        <end position="116"/>
    </location>
</feature>
<feature type="transmembrane region" description="Helical" evidence="2">
    <location>
        <begin position="339"/>
        <end position="358"/>
    </location>
</feature>